<sequence length="219" mass="25142">MFLDPIYCLHKDTVVDLIIAESVKLLRKKEVSSGEDTIELDLEEEFSSLALDIIRISVFNYDFDSVTKESPMIKVVYGTLSEAGHRSTFYFPYWNFPPARWIGPRQRKVQSDLKIINDCLDGIIQKEKETRQVFHYLPLSSFYCSVSDFLLHLYCIFTHDLMTMISAGHETTAAVFTWAVNLLAQNPEKNRKAQAEIYTVLGEGAPIYKSLKKQESVNL</sequence>
<dbReference type="EMBL" id="CAKOAT010621821">
    <property type="protein sequence ID" value="CAH8384443.1"/>
    <property type="molecule type" value="Genomic_DNA"/>
</dbReference>
<evidence type="ECO:0000313" key="3">
    <source>
        <dbReference type="Proteomes" id="UP001642260"/>
    </source>
</evidence>
<dbReference type="PANTHER" id="PTHR24291">
    <property type="entry name" value="CYTOCHROME P450 FAMILY 4"/>
    <property type="match status" value="1"/>
</dbReference>
<dbReference type="AlphaFoldDB" id="A0ABC8LLN8"/>
<organism evidence="2 3">
    <name type="scientific">Eruca vesicaria subsp. sativa</name>
    <name type="common">Garden rocket</name>
    <name type="synonym">Eruca sativa</name>
    <dbReference type="NCBI Taxonomy" id="29727"/>
    <lineage>
        <taxon>Eukaryota</taxon>
        <taxon>Viridiplantae</taxon>
        <taxon>Streptophyta</taxon>
        <taxon>Embryophyta</taxon>
        <taxon>Tracheophyta</taxon>
        <taxon>Spermatophyta</taxon>
        <taxon>Magnoliopsida</taxon>
        <taxon>eudicotyledons</taxon>
        <taxon>Gunneridae</taxon>
        <taxon>Pentapetalae</taxon>
        <taxon>rosids</taxon>
        <taxon>malvids</taxon>
        <taxon>Brassicales</taxon>
        <taxon>Brassicaceae</taxon>
        <taxon>Brassiceae</taxon>
        <taxon>Eruca</taxon>
    </lineage>
</organism>
<evidence type="ECO:0000313" key="2">
    <source>
        <dbReference type="EMBL" id="CAH8384443.1"/>
    </source>
</evidence>
<reference evidence="2 3" key="1">
    <citation type="submission" date="2022-03" db="EMBL/GenBank/DDBJ databases">
        <authorList>
            <person name="Macdonald S."/>
            <person name="Ahmed S."/>
            <person name="Newling K."/>
        </authorList>
    </citation>
    <scope>NUCLEOTIDE SEQUENCE [LARGE SCALE GENOMIC DNA]</scope>
</reference>
<dbReference type="InterPro" id="IPR001128">
    <property type="entry name" value="Cyt_P450"/>
</dbReference>
<dbReference type="Pfam" id="PF00067">
    <property type="entry name" value="p450"/>
    <property type="match status" value="1"/>
</dbReference>
<dbReference type="SUPFAM" id="SSF48264">
    <property type="entry name" value="Cytochrome P450"/>
    <property type="match status" value="1"/>
</dbReference>
<name>A0ABC8LLN8_ERUVS</name>
<comment type="similarity">
    <text evidence="1">Belongs to the cytochrome P450 family.</text>
</comment>
<dbReference type="Gene3D" id="1.10.630.10">
    <property type="entry name" value="Cytochrome P450"/>
    <property type="match status" value="1"/>
</dbReference>
<protein>
    <recommendedName>
        <fullName evidence="4">Cytochrome P450</fullName>
    </recommendedName>
</protein>
<dbReference type="InterPro" id="IPR036396">
    <property type="entry name" value="Cyt_P450_sf"/>
</dbReference>
<dbReference type="Proteomes" id="UP001642260">
    <property type="component" value="Unassembled WGS sequence"/>
</dbReference>
<evidence type="ECO:0008006" key="4">
    <source>
        <dbReference type="Google" id="ProtNLM"/>
    </source>
</evidence>
<dbReference type="InterPro" id="IPR050196">
    <property type="entry name" value="Cytochrome_P450_Monoox"/>
</dbReference>
<evidence type="ECO:0000256" key="1">
    <source>
        <dbReference type="ARBA" id="ARBA00010617"/>
    </source>
</evidence>
<keyword evidence="3" id="KW-1185">Reference proteome</keyword>
<accession>A0ABC8LLN8</accession>
<proteinExistence type="inferred from homology"/>
<comment type="caution">
    <text evidence="2">The sequence shown here is derived from an EMBL/GenBank/DDBJ whole genome shotgun (WGS) entry which is preliminary data.</text>
</comment>
<dbReference type="PANTHER" id="PTHR24291:SF183">
    <property type="entry name" value="CYTOCHROME P450 97B3, CHLOROPLASTIC"/>
    <property type="match status" value="1"/>
</dbReference>
<gene>
    <name evidence="2" type="ORF">ERUC_LOCUS36926</name>
</gene>